<gene>
    <name evidence="1" type="ORF">T265_02022</name>
</gene>
<accession>A0A075A7Y1</accession>
<proteinExistence type="predicted"/>
<dbReference type="RefSeq" id="XP_009164434.1">
    <property type="nucleotide sequence ID" value="XM_009166170.1"/>
</dbReference>
<sequence length="127" mass="14286">MNDPLSKENSRSSVNTFACSDVIIQMCPTCVCGVVVTRSPRMSEVRGSNPGTAIGYALLMSSNKRETRVQCFPLVWTHRNNYAQNRNTAVQMSGVAMNNMPIPQNPKNCDYKIPCRWAHIRLLFPHI</sequence>
<evidence type="ECO:0000313" key="2">
    <source>
        <dbReference type="Proteomes" id="UP000054324"/>
    </source>
</evidence>
<dbReference type="GeneID" id="20316210"/>
<organism evidence="1 2">
    <name type="scientific">Opisthorchis viverrini</name>
    <name type="common">Southeast Asian liver fluke</name>
    <dbReference type="NCBI Taxonomy" id="6198"/>
    <lineage>
        <taxon>Eukaryota</taxon>
        <taxon>Metazoa</taxon>
        <taxon>Spiralia</taxon>
        <taxon>Lophotrochozoa</taxon>
        <taxon>Platyhelminthes</taxon>
        <taxon>Trematoda</taxon>
        <taxon>Digenea</taxon>
        <taxon>Opisthorchiida</taxon>
        <taxon>Opisthorchiata</taxon>
        <taxon>Opisthorchiidae</taxon>
        <taxon>Opisthorchis</taxon>
    </lineage>
</organism>
<reference evidence="1 2" key="1">
    <citation type="submission" date="2013-11" db="EMBL/GenBank/DDBJ databases">
        <title>Opisthorchis viverrini - life in the bile duct.</title>
        <authorList>
            <person name="Young N.D."/>
            <person name="Nagarajan N."/>
            <person name="Lin S.J."/>
            <person name="Korhonen P.K."/>
            <person name="Jex A.R."/>
            <person name="Hall R.S."/>
            <person name="Safavi-Hemami H."/>
            <person name="Kaewkong W."/>
            <person name="Bertrand D."/>
            <person name="Gao S."/>
            <person name="Seet Q."/>
            <person name="Wongkham S."/>
            <person name="Teh B.T."/>
            <person name="Wongkham C."/>
            <person name="Intapan P.M."/>
            <person name="Maleewong W."/>
            <person name="Yang X."/>
            <person name="Hu M."/>
            <person name="Wang Z."/>
            <person name="Hofmann A."/>
            <person name="Sternberg P.W."/>
            <person name="Tan P."/>
            <person name="Wang J."/>
            <person name="Gasser R.B."/>
        </authorList>
    </citation>
    <scope>NUCLEOTIDE SEQUENCE [LARGE SCALE GENOMIC DNA]</scope>
</reference>
<dbReference type="EMBL" id="KL596641">
    <property type="protein sequence ID" value="KER31790.1"/>
    <property type="molecule type" value="Genomic_DNA"/>
</dbReference>
<evidence type="ECO:0000313" key="1">
    <source>
        <dbReference type="EMBL" id="KER31790.1"/>
    </source>
</evidence>
<keyword evidence="2" id="KW-1185">Reference proteome</keyword>
<protein>
    <submittedName>
        <fullName evidence="1">Uncharacterized protein</fullName>
    </submittedName>
</protein>
<dbReference type="AlphaFoldDB" id="A0A075A7Y1"/>
<dbReference type="Proteomes" id="UP000054324">
    <property type="component" value="Unassembled WGS sequence"/>
</dbReference>
<name>A0A075A7Y1_OPIVI</name>
<dbReference type="CTD" id="20316210"/>
<dbReference type="KEGG" id="ovi:T265_02022"/>